<dbReference type="InterPro" id="IPR046335">
    <property type="entry name" value="LacI/GalR-like_sensor"/>
</dbReference>
<evidence type="ECO:0000313" key="6">
    <source>
        <dbReference type="Proteomes" id="UP000184600"/>
    </source>
</evidence>
<dbReference type="AlphaFoldDB" id="A0A1M7YPI9"/>
<sequence length="336" mass="36750">MTTIADVCKAAGVSKATVSRVLNNTGQVSDATRQKVISAVNALDYRPSSVARALITRKTNTVGLVVPEFEGAYYGSLLKQAASSSEHYEKQLIVTDGHNDPVMEKESILLLSDRCCDAIILYSRHMPEKMLTELTHRIQIPIVTINRQFSNPALPCITFDQAGAAYMITSYLLQMGHRQIACITGELKTHTGIARLQGYRQALAEFGIPFDPALTESGHNHFMEGYQACKDLLHRPVKFTAILACSDEMAVGSLKALTEKGIGVPEHMSIAGIDNSPISQYAFPPLTTVSIPIEEMTESAIHLALKLAQNQMSPNQIEFTGRIIHRNSILPSSQPT</sequence>
<organism evidence="5 6">
    <name type="scientific">Vibrio quintilis</name>
    <dbReference type="NCBI Taxonomy" id="1117707"/>
    <lineage>
        <taxon>Bacteria</taxon>
        <taxon>Pseudomonadati</taxon>
        <taxon>Pseudomonadota</taxon>
        <taxon>Gammaproteobacteria</taxon>
        <taxon>Vibrionales</taxon>
        <taxon>Vibrionaceae</taxon>
        <taxon>Vibrio</taxon>
    </lineage>
</organism>
<dbReference type="InterPro" id="IPR028082">
    <property type="entry name" value="Peripla_BP_I"/>
</dbReference>
<dbReference type="CDD" id="cd06270">
    <property type="entry name" value="PBP1_GalS-like"/>
    <property type="match status" value="1"/>
</dbReference>
<dbReference type="Gene3D" id="3.40.50.2300">
    <property type="match status" value="2"/>
</dbReference>
<evidence type="ECO:0000259" key="4">
    <source>
        <dbReference type="PROSITE" id="PS50932"/>
    </source>
</evidence>
<dbReference type="GO" id="GO:0003700">
    <property type="term" value="F:DNA-binding transcription factor activity"/>
    <property type="evidence" value="ECO:0007669"/>
    <property type="project" value="TreeGrafter"/>
</dbReference>
<dbReference type="Pfam" id="PF13377">
    <property type="entry name" value="Peripla_BP_3"/>
    <property type="match status" value="1"/>
</dbReference>
<reference evidence="6" key="1">
    <citation type="submission" date="2016-12" db="EMBL/GenBank/DDBJ databases">
        <authorList>
            <person name="Rodrigo-Torres L."/>
            <person name="Arahal R.D."/>
            <person name="Lucena T."/>
        </authorList>
    </citation>
    <scope>NUCLEOTIDE SEQUENCE [LARGE SCALE GENOMIC DNA]</scope>
</reference>
<dbReference type="GO" id="GO:0000976">
    <property type="term" value="F:transcription cis-regulatory region binding"/>
    <property type="evidence" value="ECO:0007669"/>
    <property type="project" value="TreeGrafter"/>
</dbReference>
<evidence type="ECO:0000256" key="3">
    <source>
        <dbReference type="ARBA" id="ARBA00023163"/>
    </source>
</evidence>
<dbReference type="Proteomes" id="UP000184600">
    <property type="component" value="Unassembled WGS sequence"/>
</dbReference>
<dbReference type="InterPro" id="IPR000843">
    <property type="entry name" value="HTH_LacI"/>
</dbReference>
<dbReference type="PANTHER" id="PTHR30146">
    <property type="entry name" value="LACI-RELATED TRANSCRIPTIONAL REPRESSOR"/>
    <property type="match status" value="1"/>
</dbReference>
<dbReference type="OrthoDB" id="9798934at2"/>
<keyword evidence="3" id="KW-0804">Transcription</keyword>
<dbReference type="SUPFAM" id="SSF53822">
    <property type="entry name" value="Periplasmic binding protein-like I"/>
    <property type="match status" value="1"/>
</dbReference>
<gene>
    <name evidence="5" type="primary">ascG_2</name>
    <name evidence="5" type="ORF">VQ7734_00246</name>
</gene>
<protein>
    <submittedName>
        <fullName evidence="5">HTH-type transcriptional regulator AscG</fullName>
    </submittedName>
</protein>
<dbReference type="Pfam" id="PF00356">
    <property type="entry name" value="LacI"/>
    <property type="match status" value="1"/>
</dbReference>
<dbReference type="PRINTS" id="PR00036">
    <property type="entry name" value="HTHLACI"/>
</dbReference>
<evidence type="ECO:0000313" key="5">
    <source>
        <dbReference type="EMBL" id="SHO54532.1"/>
    </source>
</evidence>
<keyword evidence="6" id="KW-1185">Reference proteome</keyword>
<dbReference type="InterPro" id="IPR010982">
    <property type="entry name" value="Lambda_DNA-bd_dom_sf"/>
</dbReference>
<evidence type="ECO:0000256" key="1">
    <source>
        <dbReference type="ARBA" id="ARBA00023015"/>
    </source>
</evidence>
<keyword evidence="1" id="KW-0805">Transcription regulation</keyword>
<dbReference type="SMART" id="SM00354">
    <property type="entry name" value="HTH_LACI"/>
    <property type="match status" value="1"/>
</dbReference>
<keyword evidence="2" id="KW-0238">DNA-binding</keyword>
<accession>A0A1M7YPI9</accession>
<name>A0A1M7YPI9_9VIBR</name>
<dbReference type="Gene3D" id="1.10.260.40">
    <property type="entry name" value="lambda repressor-like DNA-binding domains"/>
    <property type="match status" value="1"/>
</dbReference>
<proteinExistence type="predicted"/>
<evidence type="ECO:0000256" key="2">
    <source>
        <dbReference type="ARBA" id="ARBA00023125"/>
    </source>
</evidence>
<dbReference type="CDD" id="cd01392">
    <property type="entry name" value="HTH_LacI"/>
    <property type="match status" value="1"/>
</dbReference>
<dbReference type="EMBL" id="FRFG01000005">
    <property type="protein sequence ID" value="SHO54532.1"/>
    <property type="molecule type" value="Genomic_DNA"/>
</dbReference>
<dbReference type="STRING" id="1117707.VQ7734_00246"/>
<dbReference type="SUPFAM" id="SSF47413">
    <property type="entry name" value="lambda repressor-like DNA-binding domains"/>
    <property type="match status" value="1"/>
</dbReference>
<dbReference type="RefSeq" id="WP_073579447.1">
    <property type="nucleotide sequence ID" value="NZ_AP024898.1"/>
</dbReference>
<feature type="domain" description="HTH lacI-type" evidence="4">
    <location>
        <begin position="2"/>
        <end position="56"/>
    </location>
</feature>
<dbReference type="PROSITE" id="PS50932">
    <property type="entry name" value="HTH_LACI_2"/>
    <property type="match status" value="1"/>
</dbReference>
<dbReference type="PANTHER" id="PTHR30146:SF67">
    <property type="entry name" value="HTH-TYPE TRANSCRIPTIONAL REGULATOR ASCG"/>
    <property type="match status" value="1"/>
</dbReference>